<accession>A0A067PZQ6</accession>
<reference evidence="3" key="1">
    <citation type="journal article" date="2014" name="Proc. Natl. Acad. Sci. U.S.A.">
        <title>Extensive sampling of basidiomycete genomes demonstrates inadequacy of the white-rot/brown-rot paradigm for wood decay fungi.</title>
        <authorList>
            <person name="Riley R."/>
            <person name="Salamov A.A."/>
            <person name="Brown D.W."/>
            <person name="Nagy L.G."/>
            <person name="Floudas D."/>
            <person name="Held B.W."/>
            <person name="Levasseur A."/>
            <person name="Lombard V."/>
            <person name="Morin E."/>
            <person name="Otillar R."/>
            <person name="Lindquist E.A."/>
            <person name="Sun H."/>
            <person name="LaButti K.M."/>
            <person name="Schmutz J."/>
            <person name="Jabbour D."/>
            <person name="Luo H."/>
            <person name="Baker S.E."/>
            <person name="Pisabarro A.G."/>
            <person name="Walton J.D."/>
            <person name="Blanchette R.A."/>
            <person name="Henrissat B."/>
            <person name="Martin F."/>
            <person name="Cullen D."/>
            <person name="Hibbett D.S."/>
            <person name="Grigoriev I.V."/>
        </authorList>
    </citation>
    <scope>NUCLEOTIDE SEQUENCE [LARGE SCALE GENOMIC DNA]</scope>
    <source>
        <strain evidence="3">MUCL 33604</strain>
    </source>
</reference>
<keyword evidence="3" id="KW-1185">Reference proteome</keyword>
<feature type="compositionally biased region" description="Basic residues" evidence="1">
    <location>
        <begin position="1"/>
        <end position="10"/>
    </location>
</feature>
<dbReference type="InParanoid" id="A0A067PZQ6"/>
<evidence type="ECO:0000313" key="3">
    <source>
        <dbReference type="Proteomes" id="UP000027265"/>
    </source>
</evidence>
<sequence>MPADRTKKRTDARQAVPYSVKPQGGTLTQSHGRIVTLIWTGVGKALLEATSWKSSPAGDVKDLNYAFQYAMTRLHHTKMKNLPGMGGVSKANIDRGIWSITAAVLNPRE</sequence>
<evidence type="ECO:0000313" key="2">
    <source>
        <dbReference type="EMBL" id="KDQ60199.1"/>
    </source>
</evidence>
<dbReference type="EMBL" id="KL197714">
    <property type="protein sequence ID" value="KDQ60199.1"/>
    <property type="molecule type" value="Genomic_DNA"/>
</dbReference>
<organism evidence="2 3">
    <name type="scientific">Jaapia argillacea MUCL 33604</name>
    <dbReference type="NCBI Taxonomy" id="933084"/>
    <lineage>
        <taxon>Eukaryota</taxon>
        <taxon>Fungi</taxon>
        <taxon>Dikarya</taxon>
        <taxon>Basidiomycota</taxon>
        <taxon>Agaricomycotina</taxon>
        <taxon>Agaricomycetes</taxon>
        <taxon>Agaricomycetidae</taxon>
        <taxon>Jaapiales</taxon>
        <taxon>Jaapiaceae</taxon>
        <taxon>Jaapia</taxon>
    </lineage>
</organism>
<dbReference type="Proteomes" id="UP000027265">
    <property type="component" value="Unassembled WGS sequence"/>
</dbReference>
<name>A0A067PZQ6_9AGAM</name>
<evidence type="ECO:0000256" key="1">
    <source>
        <dbReference type="SAM" id="MobiDB-lite"/>
    </source>
</evidence>
<gene>
    <name evidence="2" type="ORF">JAAARDRAFT_191604</name>
</gene>
<feature type="region of interest" description="Disordered" evidence="1">
    <location>
        <begin position="1"/>
        <end position="26"/>
    </location>
</feature>
<proteinExistence type="predicted"/>
<dbReference type="HOGENOM" id="CLU_2184361_0_0_1"/>
<dbReference type="AlphaFoldDB" id="A0A067PZQ6"/>
<protein>
    <submittedName>
        <fullName evidence="2">Uncharacterized protein</fullName>
    </submittedName>
</protein>